<dbReference type="Gene3D" id="3.40.630.30">
    <property type="match status" value="1"/>
</dbReference>
<dbReference type="RefSeq" id="WP_378518435.1">
    <property type="nucleotide sequence ID" value="NZ_CBCSDI010000081.1"/>
</dbReference>
<organism evidence="2 3">
    <name type="scientific">Nocardioides zeicaulis</name>
    <dbReference type="NCBI Taxonomy" id="1776857"/>
    <lineage>
        <taxon>Bacteria</taxon>
        <taxon>Bacillati</taxon>
        <taxon>Actinomycetota</taxon>
        <taxon>Actinomycetes</taxon>
        <taxon>Propionibacteriales</taxon>
        <taxon>Nocardioidaceae</taxon>
        <taxon>Nocardioides</taxon>
    </lineage>
</organism>
<dbReference type="SUPFAM" id="SSF55729">
    <property type="entry name" value="Acyl-CoA N-acyltransferases (Nat)"/>
    <property type="match status" value="1"/>
</dbReference>
<keyword evidence="2" id="KW-0012">Acyltransferase</keyword>
<sequence>MTRWADRLETGRLVLRGRRPEDATLLRQLWGERDPRVPARRRLDADGLPTVEELAGQIRAEASYDGPVVLTVEERSSGRAIGYCGLFAVEGRSVDEPELAFELLAEVQGRGYATEAARAVVEHARAAGTVRLWADVWAWNRPSLRVLDKLGFEESSRTSVEGRGANLTLVLDLAEPQVGSDD</sequence>
<keyword evidence="2" id="KW-0808">Transferase</keyword>
<keyword evidence="3" id="KW-1185">Reference proteome</keyword>
<feature type="domain" description="N-acetyltransferase" evidence="1">
    <location>
        <begin position="13"/>
        <end position="174"/>
    </location>
</feature>
<dbReference type="CDD" id="cd04301">
    <property type="entry name" value="NAT_SF"/>
    <property type="match status" value="1"/>
</dbReference>
<dbReference type="InterPro" id="IPR016181">
    <property type="entry name" value="Acyl_CoA_acyltransferase"/>
</dbReference>
<dbReference type="PROSITE" id="PS51186">
    <property type="entry name" value="GNAT"/>
    <property type="match status" value="1"/>
</dbReference>
<reference evidence="2 3" key="1">
    <citation type="submission" date="2024-09" db="EMBL/GenBank/DDBJ databases">
        <authorList>
            <person name="Sun Q."/>
            <person name="Mori K."/>
        </authorList>
    </citation>
    <scope>NUCLEOTIDE SEQUENCE [LARGE SCALE GENOMIC DNA]</scope>
    <source>
        <strain evidence="2 3">CCM 8654</strain>
    </source>
</reference>
<dbReference type="GO" id="GO:0016746">
    <property type="term" value="F:acyltransferase activity"/>
    <property type="evidence" value="ECO:0007669"/>
    <property type="project" value="UniProtKB-KW"/>
</dbReference>
<dbReference type="InterPro" id="IPR000182">
    <property type="entry name" value="GNAT_dom"/>
</dbReference>
<dbReference type="EC" id="2.3.-.-" evidence="2"/>
<evidence type="ECO:0000313" key="2">
    <source>
        <dbReference type="EMBL" id="MFC0222756.1"/>
    </source>
</evidence>
<comment type="caution">
    <text evidence="2">The sequence shown here is derived from an EMBL/GenBank/DDBJ whole genome shotgun (WGS) entry which is preliminary data.</text>
</comment>
<dbReference type="InterPro" id="IPR051531">
    <property type="entry name" value="N-acetyltransferase"/>
</dbReference>
<name>A0ABV6E193_9ACTN</name>
<accession>A0ABV6E193</accession>
<proteinExistence type="predicted"/>
<gene>
    <name evidence="2" type="ORF">ACFFJG_09700</name>
</gene>
<protein>
    <submittedName>
        <fullName evidence="2">GNAT family N-acetyltransferase</fullName>
        <ecNumber evidence="2">2.3.-.-</ecNumber>
    </submittedName>
</protein>
<evidence type="ECO:0000313" key="3">
    <source>
        <dbReference type="Proteomes" id="UP001589698"/>
    </source>
</evidence>
<dbReference type="PANTHER" id="PTHR43792:SF1">
    <property type="entry name" value="N-ACETYLTRANSFERASE DOMAIN-CONTAINING PROTEIN"/>
    <property type="match status" value="1"/>
</dbReference>
<dbReference type="EMBL" id="JBHLXH010000001">
    <property type="protein sequence ID" value="MFC0222756.1"/>
    <property type="molecule type" value="Genomic_DNA"/>
</dbReference>
<evidence type="ECO:0000259" key="1">
    <source>
        <dbReference type="PROSITE" id="PS51186"/>
    </source>
</evidence>
<dbReference type="Proteomes" id="UP001589698">
    <property type="component" value="Unassembled WGS sequence"/>
</dbReference>
<dbReference type="Pfam" id="PF13302">
    <property type="entry name" value="Acetyltransf_3"/>
    <property type="match status" value="1"/>
</dbReference>
<dbReference type="PANTHER" id="PTHR43792">
    <property type="entry name" value="GNAT FAMILY, PUTATIVE (AFU_ORTHOLOGUE AFUA_3G00765)-RELATED-RELATED"/>
    <property type="match status" value="1"/>
</dbReference>